<dbReference type="InterPro" id="IPR019786">
    <property type="entry name" value="Zinc_finger_PHD-type_CS"/>
</dbReference>
<dbReference type="CDD" id="cd15568">
    <property type="entry name" value="PHD5_NSD"/>
    <property type="match status" value="1"/>
</dbReference>
<dbReference type="InterPro" id="IPR058668">
    <property type="entry name" value="NERD_dom"/>
</dbReference>
<dbReference type="InterPro" id="IPR011011">
    <property type="entry name" value="Znf_FYVE_PHD"/>
</dbReference>
<evidence type="ECO:0000259" key="8">
    <source>
        <dbReference type="PROSITE" id="PS50103"/>
    </source>
</evidence>
<dbReference type="SUPFAM" id="SSF55277">
    <property type="entry name" value="GYF domain"/>
    <property type="match status" value="1"/>
</dbReference>
<dbReference type="InterPro" id="IPR036885">
    <property type="entry name" value="SWIB_MDM2_dom_sf"/>
</dbReference>
<keyword evidence="2 5" id="KW-0863">Zinc-finger</keyword>
<feature type="domain" description="DM2" evidence="11">
    <location>
        <begin position="353"/>
        <end position="436"/>
    </location>
</feature>
<evidence type="ECO:0000256" key="3">
    <source>
        <dbReference type="ARBA" id="ARBA00022833"/>
    </source>
</evidence>
<keyword evidence="13" id="KW-1185">Reference proteome</keyword>
<dbReference type="EMBL" id="KK914209">
    <property type="protein sequence ID" value="KDP46692.1"/>
    <property type="molecule type" value="Genomic_DNA"/>
</dbReference>
<name>A0A067LE48_JATCU</name>
<evidence type="ECO:0000259" key="7">
    <source>
        <dbReference type="PROSITE" id="PS50016"/>
    </source>
</evidence>
<feature type="domain" description="Plus3" evidence="10">
    <location>
        <begin position="498"/>
        <end position="631"/>
    </location>
</feature>
<feature type="region of interest" description="Disordered" evidence="6">
    <location>
        <begin position="1397"/>
        <end position="1482"/>
    </location>
</feature>
<dbReference type="SMART" id="SM00249">
    <property type="entry name" value="PHD"/>
    <property type="match status" value="1"/>
</dbReference>
<dbReference type="Gene3D" id="1.10.245.10">
    <property type="entry name" value="SWIB/MDM2 domain"/>
    <property type="match status" value="1"/>
</dbReference>
<evidence type="ECO:0000256" key="5">
    <source>
        <dbReference type="PROSITE-ProRule" id="PRU00723"/>
    </source>
</evidence>
<feature type="compositionally biased region" description="Polar residues" evidence="6">
    <location>
        <begin position="1075"/>
        <end position="1090"/>
    </location>
</feature>
<feature type="region of interest" description="Disordered" evidence="6">
    <location>
        <begin position="86"/>
        <end position="120"/>
    </location>
</feature>
<dbReference type="PROSITE" id="PS50829">
    <property type="entry name" value="GYF"/>
    <property type="match status" value="1"/>
</dbReference>
<dbReference type="Pfam" id="PF02213">
    <property type="entry name" value="GYF"/>
    <property type="match status" value="1"/>
</dbReference>
<dbReference type="PROSITE" id="PS51925">
    <property type="entry name" value="SWIB_MDM2"/>
    <property type="match status" value="1"/>
</dbReference>
<evidence type="ECO:0000256" key="1">
    <source>
        <dbReference type="ARBA" id="ARBA00022723"/>
    </source>
</evidence>
<dbReference type="Pfam" id="PF00642">
    <property type="entry name" value="zf-CCCH"/>
    <property type="match status" value="1"/>
</dbReference>
<dbReference type="InterPro" id="IPR003121">
    <property type="entry name" value="SWIB_MDM2_domain"/>
</dbReference>
<protein>
    <recommendedName>
        <fullName evidence="14">Zinc finger CCCH domain-containing protein 44</fullName>
    </recommendedName>
</protein>
<dbReference type="SUPFAM" id="SSF47592">
    <property type="entry name" value="SWIB/MDM2 domain"/>
    <property type="match status" value="1"/>
</dbReference>
<feature type="compositionally biased region" description="Basic and acidic residues" evidence="6">
    <location>
        <begin position="1130"/>
        <end position="1141"/>
    </location>
</feature>
<feature type="compositionally biased region" description="Low complexity" evidence="6">
    <location>
        <begin position="1215"/>
        <end position="1228"/>
    </location>
</feature>
<dbReference type="OrthoDB" id="6415790at2759"/>
<feature type="region of interest" description="Disordered" evidence="6">
    <location>
        <begin position="1272"/>
        <end position="1305"/>
    </location>
</feature>
<feature type="compositionally biased region" description="Low complexity" evidence="6">
    <location>
        <begin position="1"/>
        <end position="10"/>
    </location>
</feature>
<dbReference type="PANTHER" id="PTHR46695">
    <property type="entry name" value="ZINC FINGER CCCH DOMAIN-CONTAINING PROTEIN 44-RELATED"/>
    <property type="match status" value="1"/>
</dbReference>
<dbReference type="SUPFAM" id="SSF159042">
    <property type="entry name" value="Plus3-like"/>
    <property type="match status" value="1"/>
</dbReference>
<feature type="domain" description="PHD-type" evidence="7">
    <location>
        <begin position="124"/>
        <end position="190"/>
    </location>
</feature>
<feature type="region of interest" description="Disordered" evidence="6">
    <location>
        <begin position="1014"/>
        <end position="1099"/>
    </location>
</feature>
<dbReference type="Gene3D" id="3.90.70.200">
    <property type="entry name" value="Plus-3 domain"/>
    <property type="match status" value="1"/>
</dbReference>
<dbReference type="SMART" id="SM00719">
    <property type="entry name" value="Plus3"/>
    <property type="match status" value="1"/>
</dbReference>
<dbReference type="PANTHER" id="PTHR46695:SF4">
    <property type="entry name" value="ZINC FINGER CCCH DOMAIN-CONTAINING PROTEIN 44"/>
    <property type="match status" value="1"/>
</dbReference>
<dbReference type="Pfam" id="PF02201">
    <property type="entry name" value="SWIB"/>
    <property type="match status" value="1"/>
</dbReference>
<dbReference type="GO" id="GO:0003677">
    <property type="term" value="F:DNA binding"/>
    <property type="evidence" value="ECO:0007669"/>
    <property type="project" value="UniProtKB-KW"/>
</dbReference>
<accession>A0A067LE48</accession>
<evidence type="ECO:0000259" key="10">
    <source>
        <dbReference type="PROSITE" id="PS51360"/>
    </source>
</evidence>
<dbReference type="SMART" id="SM00151">
    <property type="entry name" value="SWIB"/>
    <property type="match status" value="1"/>
</dbReference>
<feature type="compositionally biased region" description="Basic and acidic residues" evidence="6">
    <location>
        <begin position="1526"/>
        <end position="1539"/>
    </location>
</feature>
<reference evidence="12 13" key="1">
    <citation type="journal article" date="2014" name="PLoS ONE">
        <title>Global Analysis of Gene Expression Profiles in Physic Nut (Jatropha curcas L.) Seedlings Exposed to Salt Stress.</title>
        <authorList>
            <person name="Zhang L."/>
            <person name="Zhang C."/>
            <person name="Wu P."/>
            <person name="Chen Y."/>
            <person name="Li M."/>
            <person name="Jiang H."/>
            <person name="Wu G."/>
        </authorList>
    </citation>
    <scope>NUCLEOTIDE SEQUENCE [LARGE SCALE GENOMIC DNA]</scope>
    <source>
        <strain evidence="13">cv. GZQX0401</strain>
        <tissue evidence="12">Young leaves</tissue>
    </source>
</reference>
<feature type="compositionally biased region" description="Basic and acidic residues" evidence="6">
    <location>
        <begin position="1035"/>
        <end position="1044"/>
    </location>
</feature>
<feature type="compositionally biased region" description="Polar residues" evidence="6">
    <location>
        <begin position="1445"/>
        <end position="1468"/>
    </location>
</feature>
<dbReference type="InterPro" id="IPR036128">
    <property type="entry name" value="Plus3-like_sf"/>
</dbReference>
<dbReference type="GO" id="GO:0008270">
    <property type="term" value="F:zinc ion binding"/>
    <property type="evidence" value="ECO:0007669"/>
    <property type="project" value="UniProtKB-KW"/>
</dbReference>
<dbReference type="InterPro" id="IPR036855">
    <property type="entry name" value="Znf_CCCH_sf"/>
</dbReference>
<evidence type="ECO:0000256" key="2">
    <source>
        <dbReference type="ARBA" id="ARBA00022771"/>
    </source>
</evidence>
<evidence type="ECO:0000259" key="11">
    <source>
        <dbReference type="PROSITE" id="PS51925"/>
    </source>
</evidence>
<feature type="region of interest" description="Disordered" evidence="6">
    <location>
        <begin position="1121"/>
        <end position="1160"/>
    </location>
</feature>
<dbReference type="PROSITE" id="PS01359">
    <property type="entry name" value="ZF_PHD_1"/>
    <property type="match status" value="1"/>
</dbReference>
<feature type="compositionally biased region" description="Basic and acidic residues" evidence="6">
    <location>
        <begin position="11"/>
        <end position="28"/>
    </location>
</feature>
<dbReference type="PROSITE" id="PS50103">
    <property type="entry name" value="ZF_C3H1"/>
    <property type="match status" value="1"/>
</dbReference>
<organism evidence="12 13">
    <name type="scientific">Jatropha curcas</name>
    <name type="common">Barbados nut</name>
    <dbReference type="NCBI Taxonomy" id="180498"/>
    <lineage>
        <taxon>Eukaryota</taxon>
        <taxon>Viridiplantae</taxon>
        <taxon>Streptophyta</taxon>
        <taxon>Embryophyta</taxon>
        <taxon>Tracheophyta</taxon>
        <taxon>Spermatophyta</taxon>
        <taxon>Magnoliopsida</taxon>
        <taxon>eudicotyledons</taxon>
        <taxon>Gunneridae</taxon>
        <taxon>Pentapetalae</taxon>
        <taxon>rosids</taxon>
        <taxon>fabids</taxon>
        <taxon>Malpighiales</taxon>
        <taxon>Euphorbiaceae</taxon>
        <taxon>Crotonoideae</taxon>
        <taxon>Jatropheae</taxon>
        <taxon>Jatropha</taxon>
    </lineage>
</organism>
<dbReference type="FunFam" id="3.30.40.10:FF:000303">
    <property type="entry name" value="Zinc finger CCCH domain-containing protein 19"/>
    <property type="match status" value="1"/>
</dbReference>
<dbReference type="STRING" id="180498.A0A067LE48"/>
<evidence type="ECO:0000313" key="12">
    <source>
        <dbReference type="EMBL" id="KDP46692.1"/>
    </source>
</evidence>
<dbReference type="InterPro" id="IPR013083">
    <property type="entry name" value="Znf_RING/FYVE/PHD"/>
</dbReference>
<dbReference type="PROSITE" id="PS50016">
    <property type="entry name" value="ZF_PHD_2"/>
    <property type="match status" value="1"/>
</dbReference>
<feature type="compositionally biased region" description="Basic and acidic residues" evidence="6">
    <location>
        <begin position="704"/>
        <end position="716"/>
    </location>
</feature>
<evidence type="ECO:0000259" key="9">
    <source>
        <dbReference type="PROSITE" id="PS50829"/>
    </source>
</evidence>
<dbReference type="InterPro" id="IPR035445">
    <property type="entry name" value="GYF-like_dom_sf"/>
</dbReference>
<feature type="region of interest" description="Disordered" evidence="6">
    <location>
        <begin position="1"/>
        <end position="28"/>
    </location>
</feature>
<keyword evidence="4" id="KW-0238">DNA-binding</keyword>
<keyword evidence="3 5" id="KW-0862">Zinc</keyword>
<evidence type="ECO:0000256" key="6">
    <source>
        <dbReference type="SAM" id="MobiDB-lite"/>
    </source>
</evidence>
<proteinExistence type="predicted"/>
<feature type="compositionally biased region" description="Polar residues" evidence="6">
    <location>
        <begin position="1145"/>
        <end position="1160"/>
    </location>
</feature>
<feature type="compositionally biased region" description="Polar residues" evidence="6">
    <location>
        <begin position="1014"/>
        <end position="1023"/>
    </location>
</feature>
<dbReference type="Proteomes" id="UP000027138">
    <property type="component" value="Unassembled WGS sequence"/>
</dbReference>
<feature type="compositionally biased region" description="Polar residues" evidence="6">
    <location>
        <begin position="965"/>
        <end position="976"/>
    </location>
</feature>
<feature type="domain" description="C3H1-type" evidence="8">
    <location>
        <begin position="1575"/>
        <end position="1600"/>
    </location>
</feature>
<feature type="zinc finger region" description="C3H1-type" evidence="5">
    <location>
        <begin position="1575"/>
        <end position="1600"/>
    </location>
</feature>
<dbReference type="KEGG" id="jcu:105628482"/>
<sequence length="1600" mass="176469">MEQQQVQLQEQSKKKDGEEEYRPCIEESREQRIFDNSLPGADLMTIDQCETIREMDDSQLVGPPPSTAVAARDVDMVDVEVRTASKVVDMTPAKRKRGRPPRIQGKTGPPPPPQQPQRKKRDEEDVCFICFDGGSLVLCDRRGCPKAYHPACIKRDEAFFRSKAKWNCGWHICSGCQKASHYMCYTCTYSLCKGCTKDADYVGVRGNKGFCGTCLRTIMLIENVKLANAETVQVDFDDKTSWEYLFKIYWVYLKAKLSLTIDELTRAKNPWKGDELSKAKNSWKGAVILAPKEISRGQLYHGNDEKGSFTDNCCGNLEANHSKRRKTKDQPNFLNENYSILMEKLGVDKVTPLPEGTMWATKELLELVAHMRNGDTSVLSQFDVQALLLEYIKRNNLRDPRQKSQIICDSRLANMFGRPRVGHFEMLKLLEYHYLIKEKSSADDTVGVGVADTAGGQVEAARSSDSQMIVGNDKRRKSRKKMDERSPLINPNADEYAAIDVHNINLLYLKRDLIENLMDDSEKFHENVVGSFVRIRISGGDQRQDMHRLVQVVGTSKVAESYQVGSKTTNVMLEILNLNKKEVVSIDAISNQEFSEEECSRLHQSIKCGLIKQLKVGEILEKAMVLKPVKVSDWLEAEILRLNHLRDRASEKGHRKELRECVEKLELLKSPKECQRRLLEIPNIHADPNMDPSHESEEDAGESNIKKQGDHARERNTGVGRKGIELNSPVREGDLNNAGNMALTNLAAACEQSINTCTTFYVDKDGTTRVHDRTSESMWSKEGGALGLSSENTSKNLFGSSDSVNDKAAVQSETHTGVAPSVIPPLSPEREQLIGDFETEKLWHYQDPFGIVQGPFCMMQLRKWSTSGLFPLDFRVWRINEKQEDSILLTDALVGQYSKQLLQPCNSHLEPQEATVASNDAGKNWKSGFSLSTDASWLDGKKVDHDSKPVQNDVNIHGGGDSDLVKSNNGLGSHSSTWTKTVDVTMDNDAQAQSSLQGWDLSKDSKAWTGQSRICGSLPSASSPGDLIGTPSNQVREEHGDEKWSSNTNSHRNIDDQTNARETDVKRKRLDSEGHSNQSSGQNWRTQPITSSSSGWDSNSGFVSAAKSIGKSELHQEIDFSDLLSPRPKQSHEDSKDDVAKNKLPLTSNVPVQDSGPTWSTASSLVVGEWGGYSSHPKPSVEEWDSNHVSASSLKPTEGASDHAATPTSGTGPLTHSSSSHPTIDTSSWQPIVPEPNEFCSLVDESVSDLLAEVEAMESLGLPSPTSKMSCGGELTPGSDNDCFSPVEPFSPAPDPGKSDALSSTSDIHMPSQLPAADVVLRLSHTPSQPTVTDELAVSQMHSRLAVTDKHHPLPQMPPRSIVQDEPLGASPMPQSTLTEEPLGLWHTDVLDAQKSFSRHSPSSAEVVGDTKRSDVSVNQWETRSEPLASSTINQREAGSDIRSRTSSSVGQWEAGSDSQRPASSTADASYGTIKGNANSNQVVSQGNTNMIWGTGHGSVQQQASSNSAISTGILGSWGSQHQQRHGGDNRFAGSRDHRNYYQGRDSGFSRDRSSWNRQPAYGAGNGGGTFKAQGKGQRVCKFYENGYCKKGASCSYLHP</sequence>
<feature type="region of interest" description="Disordered" evidence="6">
    <location>
        <begin position="1519"/>
        <end position="1539"/>
    </location>
</feature>
<dbReference type="SUPFAM" id="SSF57903">
    <property type="entry name" value="FYVE/PHD zinc finger"/>
    <property type="match status" value="1"/>
</dbReference>
<keyword evidence="1 5" id="KW-0479">Metal-binding</keyword>
<evidence type="ECO:0008006" key="14">
    <source>
        <dbReference type="Google" id="ProtNLM"/>
    </source>
</evidence>
<dbReference type="InterPro" id="IPR001965">
    <property type="entry name" value="Znf_PHD"/>
</dbReference>
<dbReference type="InterPro" id="IPR019787">
    <property type="entry name" value="Znf_PHD-finger"/>
</dbReference>
<dbReference type="InterPro" id="IPR003169">
    <property type="entry name" value="GYF"/>
</dbReference>
<feature type="region of interest" description="Disordered" evidence="6">
    <location>
        <begin position="1349"/>
        <end position="1379"/>
    </location>
</feature>
<dbReference type="Pfam" id="PF03126">
    <property type="entry name" value="Plus-3"/>
    <property type="match status" value="1"/>
</dbReference>
<dbReference type="SMART" id="SM00444">
    <property type="entry name" value="GYF"/>
    <property type="match status" value="1"/>
</dbReference>
<dbReference type="InterPro" id="IPR019835">
    <property type="entry name" value="SWIB_domain"/>
</dbReference>
<feature type="compositionally biased region" description="Polar residues" evidence="6">
    <location>
        <begin position="1416"/>
        <end position="1437"/>
    </location>
</feature>
<dbReference type="PROSITE" id="PS51360">
    <property type="entry name" value="PLUS3"/>
    <property type="match status" value="1"/>
</dbReference>
<evidence type="ECO:0000256" key="4">
    <source>
        <dbReference type="ARBA" id="ARBA00023125"/>
    </source>
</evidence>
<dbReference type="Pfam" id="PF25980">
    <property type="entry name" value="NERD_plant"/>
    <property type="match status" value="1"/>
</dbReference>
<feature type="region of interest" description="Disordered" evidence="6">
    <location>
        <begin position="684"/>
        <end position="728"/>
    </location>
</feature>
<feature type="region of interest" description="Disordered" evidence="6">
    <location>
        <begin position="461"/>
        <end position="488"/>
    </location>
</feature>
<evidence type="ECO:0000313" key="13">
    <source>
        <dbReference type="Proteomes" id="UP000027138"/>
    </source>
</evidence>
<dbReference type="SUPFAM" id="SSF90229">
    <property type="entry name" value="CCCH zinc finger"/>
    <property type="match status" value="1"/>
</dbReference>
<dbReference type="CDD" id="cd10567">
    <property type="entry name" value="SWIB-MDM2_like"/>
    <property type="match status" value="1"/>
</dbReference>
<feature type="compositionally biased region" description="Basic and acidic residues" evidence="6">
    <location>
        <begin position="1052"/>
        <end position="1074"/>
    </location>
</feature>
<gene>
    <name evidence="12" type="ORF">JCGZ_06480</name>
</gene>
<dbReference type="Gene3D" id="3.30.1490.40">
    <property type="match status" value="1"/>
</dbReference>
<feature type="domain" description="GYF" evidence="9">
    <location>
        <begin position="840"/>
        <end position="894"/>
    </location>
</feature>
<dbReference type="Gene3D" id="3.30.40.10">
    <property type="entry name" value="Zinc/RING finger domain, C3HC4 (zinc finger)"/>
    <property type="match status" value="1"/>
</dbReference>
<feature type="region of interest" description="Disordered" evidence="6">
    <location>
        <begin position="940"/>
        <end position="976"/>
    </location>
</feature>
<dbReference type="InterPro" id="IPR000571">
    <property type="entry name" value="Znf_CCCH"/>
</dbReference>
<feature type="region of interest" description="Disordered" evidence="6">
    <location>
        <begin position="1173"/>
        <end position="1232"/>
    </location>
</feature>
<dbReference type="InterPro" id="IPR004343">
    <property type="entry name" value="Plus-3_dom"/>
</dbReference>